<dbReference type="Proteomes" id="UP000694044">
    <property type="component" value="Unassembled WGS sequence"/>
</dbReference>
<dbReference type="EMBL" id="JAGDFM010000834">
    <property type="protein sequence ID" value="KAG7376046.1"/>
    <property type="molecule type" value="Genomic_DNA"/>
</dbReference>
<name>A0A8T1V548_9STRA</name>
<organism evidence="2 3">
    <name type="scientific">Phytophthora pseudosyringae</name>
    <dbReference type="NCBI Taxonomy" id="221518"/>
    <lineage>
        <taxon>Eukaryota</taxon>
        <taxon>Sar</taxon>
        <taxon>Stramenopiles</taxon>
        <taxon>Oomycota</taxon>
        <taxon>Peronosporomycetes</taxon>
        <taxon>Peronosporales</taxon>
        <taxon>Peronosporaceae</taxon>
        <taxon>Phytophthora</taxon>
    </lineage>
</organism>
<dbReference type="SMART" id="SM00368">
    <property type="entry name" value="LRR_RI"/>
    <property type="match status" value="7"/>
</dbReference>
<dbReference type="InterPro" id="IPR001611">
    <property type="entry name" value="Leu-rich_rpt"/>
</dbReference>
<dbReference type="GO" id="GO:0005096">
    <property type="term" value="F:GTPase activator activity"/>
    <property type="evidence" value="ECO:0007669"/>
    <property type="project" value="InterPro"/>
</dbReference>
<sequence>MATPKTVLSFDGERELVTEARAHELVQTYADAEAQAQVQALAFTHITLRNKSYTLEAARVIAAFFSRLEARGAFAQLTSVDFADMIAGRPEDEALQVLATLCDALSAIKTLTRIDLSDNALGEKGVRACFGLLQSQEQLQHVYFCNNGISAAAAGVIAQEVLLFRGLDTPTKLETFHFYNNMSGDGGAIALAELLPLSPALKDLRFSATRAQREGSLTFAKSLASLKKLEKLDLSDNTFKAQGGEAIAAAVLSMPNLVELNLRDAAIEDDGMVAIADALRGGGAAKGLTELDVSGNDLTPESMPALGQVLRVSGALRVLQVEENEIGSKGAKTIAKTLKVGTPALEKVVANVNEIGASGALALVKAVVDKKAFVKLDIDGNQISADGVVNIESLLESKSKGDLLGSLEDNDEDEEEEDEDEDEETTPVEDVTLMLDKVTISSEGH</sequence>
<dbReference type="AlphaFoldDB" id="A0A8T1V548"/>
<gene>
    <name evidence="2" type="primary">RANGAP2_1</name>
    <name evidence="2" type="ORF">PHYPSEUDO_014564</name>
</gene>
<protein>
    <submittedName>
        <fullName evidence="2">RAN GTPase-activating protein 2</fullName>
    </submittedName>
</protein>
<accession>A0A8T1V548</accession>
<proteinExistence type="predicted"/>
<dbReference type="OrthoDB" id="120976at2759"/>
<feature type="region of interest" description="Disordered" evidence="1">
    <location>
        <begin position="402"/>
        <end position="445"/>
    </location>
</feature>
<evidence type="ECO:0000313" key="2">
    <source>
        <dbReference type="EMBL" id="KAG7376046.1"/>
    </source>
</evidence>
<dbReference type="Pfam" id="PF13516">
    <property type="entry name" value="LRR_6"/>
    <property type="match status" value="5"/>
</dbReference>
<evidence type="ECO:0000256" key="1">
    <source>
        <dbReference type="SAM" id="MobiDB-lite"/>
    </source>
</evidence>
<comment type="caution">
    <text evidence="2">The sequence shown here is derived from an EMBL/GenBank/DDBJ whole genome shotgun (WGS) entry which is preliminary data.</text>
</comment>
<dbReference type="PANTHER" id="PTHR46761:SF2">
    <property type="entry name" value="RAN GTPASE-ACTIVATING PROTEIN 1"/>
    <property type="match status" value="1"/>
</dbReference>
<feature type="compositionally biased region" description="Acidic residues" evidence="1">
    <location>
        <begin position="408"/>
        <end position="427"/>
    </location>
</feature>
<evidence type="ECO:0000313" key="3">
    <source>
        <dbReference type="Proteomes" id="UP000694044"/>
    </source>
</evidence>
<dbReference type="InterPro" id="IPR045203">
    <property type="entry name" value="RanGAP1/2"/>
</dbReference>
<dbReference type="PANTHER" id="PTHR46761">
    <property type="entry name" value="RAN GTPASE-ACTIVATING PROTEIN 1"/>
    <property type="match status" value="1"/>
</dbReference>
<keyword evidence="3" id="KW-1185">Reference proteome</keyword>
<reference evidence="2" key="1">
    <citation type="submission" date="2021-02" db="EMBL/GenBank/DDBJ databases">
        <authorList>
            <person name="Palmer J.M."/>
        </authorList>
    </citation>
    <scope>NUCLEOTIDE SEQUENCE</scope>
    <source>
        <strain evidence="2">SCRP734</strain>
    </source>
</reference>